<name>Q5L303_GEOKA</name>
<dbReference type="Proteomes" id="UP000001172">
    <property type="component" value="Chromosome"/>
</dbReference>
<evidence type="ECO:0000313" key="1">
    <source>
        <dbReference type="EMBL" id="BAD74677.1"/>
    </source>
</evidence>
<keyword evidence="2" id="KW-1185">Reference proteome</keyword>
<sequence length="102" mass="10910">MPLPHFPLGGVRLVKGSLRRIRQEFCSTGSSEQKSQGASCWRNACAMAIRFVHRVGTGGRSASSGMTTGTRPSSALCGRRKLKYATNSVTKKDTEPSSAPNP</sequence>
<dbReference type="HOGENOM" id="CLU_2273333_0_0_9"/>
<evidence type="ECO:0000313" key="2">
    <source>
        <dbReference type="Proteomes" id="UP000001172"/>
    </source>
</evidence>
<reference evidence="1 2" key="1">
    <citation type="journal article" date="2004" name="Nucleic Acids Res.">
        <title>Thermoadaptation trait revealed by the genome sequence of thermophilic Geobacillus kaustophilus.</title>
        <authorList>
            <person name="Takami H."/>
            <person name="Takaki Y."/>
            <person name="Chee G.J."/>
            <person name="Nishi S."/>
            <person name="Shimamura S."/>
            <person name="Suzuki H."/>
            <person name="Matsui S."/>
            <person name="Uchiyama I."/>
        </authorList>
    </citation>
    <scope>NUCLEOTIDE SEQUENCE [LARGE SCALE GENOMIC DNA]</scope>
    <source>
        <strain evidence="1 2">HTA426</strain>
    </source>
</reference>
<organism evidence="1 2">
    <name type="scientific">Geobacillus kaustophilus (strain HTA426)</name>
    <dbReference type="NCBI Taxonomy" id="235909"/>
    <lineage>
        <taxon>Bacteria</taxon>
        <taxon>Bacillati</taxon>
        <taxon>Bacillota</taxon>
        <taxon>Bacilli</taxon>
        <taxon>Bacillales</taxon>
        <taxon>Anoxybacillaceae</taxon>
        <taxon>Geobacillus</taxon>
        <taxon>Geobacillus thermoleovorans group</taxon>
    </lineage>
</organism>
<dbReference type="EMBL" id="BA000043">
    <property type="protein sequence ID" value="BAD74677.1"/>
    <property type="molecule type" value="Genomic_DNA"/>
</dbReference>
<gene>
    <name evidence="1" type="ordered locus">GK0392</name>
</gene>
<protein>
    <submittedName>
        <fullName evidence="1">Uncharacterized protein</fullName>
    </submittedName>
</protein>
<dbReference type="AlphaFoldDB" id="Q5L303"/>
<proteinExistence type="predicted"/>
<accession>Q5L303</accession>
<dbReference type="KEGG" id="gka:GK0392"/>